<sequence>MKTEREDHPHSANQRQLVTYRVLTISKYSLDLQEGADRAEDVEGASCRSGPGVSKGMSTLQQESNRIQQNPSL</sequence>
<proteinExistence type="predicted"/>
<feature type="region of interest" description="Disordered" evidence="1">
    <location>
        <begin position="35"/>
        <end position="73"/>
    </location>
</feature>
<accession>A0AAV2L9P9</accession>
<reference evidence="2 3" key="1">
    <citation type="submission" date="2024-04" db="EMBL/GenBank/DDBJ databases">
        <authorList>
            <person name="Waldvogel A.-M."/>
            <person name="Schoenle A."/>
        </authorList>
    </citation>
    <scope>NUCLEOTIDE SEQUENCE [LARGE SCALE GENOMIC DNA]</scope>
</reference>
<name>A0AAV2L9P9_KNICA</name>
<dbReference type="EMBL" id="OZ035845">
    <property type="protein sequence ID" value="CAL1599098.1"/>
    <property type="molecule type" value="Genomic_DNA"/>
</dbReference>
<evidence type="ECO:0000256" key="1">
    <source>
        <dbReference type="SAM" id="MobiDB-lite"/>
    </source>
</evidence>
<evidence type="ECO:0000313" key="2">
    <source>
        <dbReference type="EMBL" id="CAL1599098.1"/>
    </source>
</evidence>
<gene>
    <name evidence="2" type="ORF">KC01_LOCUS27423</name>
</gene>
<feature type="compositionally biased region" description="Polar residues" evidence="1">
    <location>
        <begin position="56"/>
        <end position="73"/>
    </location>
</feature>
<evidence type="ECO:0000313" key="3">
    <source>
        <dbReference type="Proteomes" id="UP001497482"/>
    </source>
</evidence>
<dbReference type="Proteomes" id="UP001497482">
    <property type="component" value="Chromosome 23"/>
</dbReference>
<dbReference type="AlphaFoldDB" id="A0AAV2L9P9"/>
<organism evidence="2 3">
    <name type="scientific">Knipowitschia caucasica</name>
    <name type="common">Caucasian dwarf goby</name>
    <name type="synonym">Pomatoschistus caucasicus</name>
    <dbReference type="NCBI Taxonomy" id="637954"/>
    <lineage>
        <taxon>Eukaryota</taxon>
        <taxon>Metazoa</taxon>
        <taxon>Chordata</taxon>
        <taxon>Craniata</taxon>
        <taxon>Vertebrata</taxon>
        <taxon>Euteleostomi</taxon>
        <taxon>Actinopterygii</taxon>
        <taxon>Neopterygii</taxon>
        <taxon>Teleostei</taxon>
        <taxon>Neoteleostei</taxon>
        <taxon>Acanthomorphata</taxon>
        <taxon>Gobiaria</taxon>
        <taxon>Gobiiformes</taxon>
        <taxon>Gobioidei</taxon>
        <taxon>Gobiidae</taxon>
        <taxon>Gobiinae</taxon>
        <taxon>Knipowitschia</taxon>
    </lineage>
</organism>
<protein>
    <submittedName>
        <fullName evidence="2">Uncharacterized protein</fullName>
    </submittedName>
</protein>
<keyword evidence="3" id="KW-1185">Reference proteome</keyword>